<evidence type="ECO:0000313" key="2">
    <source>
        <dbReference type="Proteomes" id="UP000318384"/>
    </source>
</evidence>
<sequence length="96" mass="10594">MNRSTDSDGIDAFLNRVKGVDSNNRMLITNRIGICVDDDGSIRASKVIIDKNFRFGEQYEHDIVAVAPIIENIPGFPVKGNIATVCQSCKFTYNGI</sequence>
<organism evidence="1 2">
    <name type="scientific">Gimesia aquarii</name>
    <dbReference type="NCBI Taxonomy" id="2527964"/>
    <lineage>
        <taxon>Bacteria</taxon>
        <taxon>Pseudomonadati</taxon>
        <taxon>Planctomycetota</taxon>
        <taxon>Planctomycetia</taxon>
        <taxon>Planctomycetales</taxon>
        <taxon>Planctomycetaceae</taxon>
        <taxon>Gimesia</taxon>
    </lineage>
</organism>
<dbReference type="EMBL" id="CP037422">
    <property type="protein sequence ID" value="QDU09008.1"/>
    <property type="molecule type" value="Genomic_DNA"/>
</dbReference>
<protein>
    <submittedName>
        <fullName evidence="1">Uncharacterized protein</fullName>
    </submittedName>
</protein>
<gene>
    <name evidence="1" type="ORF">V202x_23780</name>
</gene>
<accession>A0A517WUV3</accession>
<proteinExistence type="predicted"/>
<reference evidence="1 2" key="1">
    <citation type="submission" date="2019-03" db="EMBL/GenBank/DDBJ databases">
        <title>Deep-cultivation of Planctomycetes and their phenomic and genomic characterization uncovers novel biology.</title>
        <authorList>
            <person name="Wiegand S."/>
            <person name="Jogler M."/>
            <person name="Boedeker C."/>
            <person name="Pinto D."/>
            <person name="Vollmers J."/>
            <person name="Rivas-Marin E."/>
            <person name="Kohn T."/>
            <person name="Peeters S.H."/>
            <person name="Heuer A."/>
            <person name="Rast P."/>
            <person name="Oberbeckmann S."/>
            <person name="Bunk B."/>
            <person name="Jeske O."/>
            <person name="Meyerdierks A."/>
            <person name="Storesund J.E."/>
            <person name="Kallscheuer N."/>
            <person name="Luecker S."/>
            <person name="Lage O.M."/>
            <person name="Pohl T."/>
            <person name="Merkel B.J."/>
            <person name="Hornburger P."/>
            <person name="Mueller R.-W."/>
            <person name="Bruemmer F."/>
            <person name="Labrenz M."/>
            <person name="Spormann A.M."/>
            <person name="Op den Camp H."/>
            <person name="Overmann J."/>
            <person name="Amann R."/>
            <person name="Jetten M.S.M."/>
            <person name="Mascher T."/>
            <person name="Medema M.H."/>
            <person name="Devos D.P."/>
            <person name="Kaster A.-K."/>
            <person name="Ovreas L."/>
            <person name="Rohde M."/>
            <person name="Galperin M.Y."/>
            <person name="Jogler C."/>
        </authorList>
    </citation>
    <scope>NUCLEOTIDE SEQUENCE [LARGE SCALE GENOMIC DNA]</scope>
    <source>
        <strain evidence="1 2">V202</strain>
    </source>
</reference>
<name>A0A517WUV3_9PLAN</name>
<evidence type="ECO:0000313" key="1">
    <source>
        <dbReference type="EMBL" id="QDU09008.1"/>
    </source>
</evidence>
<dbReference type="Proteomes" id="UP000318384">
    <property type="component" value="Chromosome"/>
</dbReference>
<keyword evidence="2" id="KW-1185">Reference proteome</keyword>
<dbReference type="AlphaFoldDB" id="A0A517WUV3"/>